<dbReference type="Gene3D" id="3.80.10.10">
    <property type="entry name" value="Ribonuclease Inhibitor"/>
    <property type="match status" value="2"/>
</dbReference>
<feature type="compositionally biased region" description="Basic and acidic residues" evidence="8">
    <location>
        <begin position="45"/>
        <end position="54"/>
    </location>
</feature>
<evidence type="ECO:0000256" key="6">
    <source>
        <dbReference type="ARBA" id="ARBA00069940"/>
    </source>
</evidence>
<feature type="compositionally biased region" description="Basic residues" evidence="8">
    <location>
        <begin position="1"/>
        <end position="10"/>
    </location>
</feature>
<dbReference type="InterPro" id="IPR001509">
    <property type="entry name" value="Epimerase_deHydtase"/>
</dbReference>
<dbReference type="SUPFAM" id="SSF51735">
    <property type="entry name" value="NAD(P)-binding Rossmann-fold domains"/>
    <property type="match status" value="1"/>
</dbReference>
<accession>A0A6A5BUN3</accession>
<dbReference type="InterPro" id="IPR051225">
    <property type="entry name" value="NAD(P)_epim/dehydratase"/>
</dbReference>
<dbReference type="RefSeq" id="XP_044562834.1">
    <property type="nucleotide sequence ID" value="XM_044705852.1"/>
</dbReference>
<evidence type="ECO:0000256" key="1">
    <source>
        <dbReference type="ARBA" id="ARBA00007637"/>
    </source>
</evidence>
<evidence type="ECO:0000256" key="8">
    <source>
        <dbReference type="SAM" id="MobiDB-lite"/>
    </source>
</evidence>
<comment type="caution">
    <text evidence="10">The sequence shown here is derived from an EMBL/GenBank/DDBJ whole genome shotgun (WGS) entry which is preliminary data.</text>
</comment>
<keyword evidence="7" id="KW-0175">Coiled coil</keyword>
<comment type="catalytic activity">
    <reaction evidence="2">
        <text>L-threonine + NAD(+) = (2S)-2-amino-3-oxobutanoate + NADH + H(+)</text>
        <dbReference type="Rhea" id="RHEA:13161"/>
        <dbReference type="ChEBI" id="CHEBI:15378"/>
        <dbReference type="ChEBI" id="CHEBI:57540"/>
        <dbReference type="ChEBI" id="CHEBI:57926"/>
        <dbReference type="ChEBI" id="CHEBI:57945"/>
        <dbReference type="ChEBI" id="CHEBI:78948"/>
        <dbReference type="EC" id="1.1.1.103"/>
    </reaction>
</comment>
<evidence type="ECO:0000256" key="4">
    <source>
        <dbReference type="ARBA" id="ARBA00060557"/>
    </source>
</evidence>
<evidence type="ECO:0000313" key="11">
    <source>
        <dbReference type="Proteomes" id="UP000444721"/>
    </source>
</evidence>
<comment type="function">
    <text evidence="3">Catalyzes the NAD(+)-dependent oxidation of L-threonine to 2-amino-3-ketobutyrate, mediating L-threonine catabolism.</text>
</comment>
<protein>
    <recommendedName>
        <fullName evidence="6">L-threonine 3-dehydrogenase, mitochondrial</fullName>
        <ecNumber evidence="5">1.1.1.103</ecNumber>
    </recommendedName>
</protein>
<gene>
    <name evidence="10" type="ORF">FDP41_002636</name>
</gene>
<evidence type="ECO:0000256" key="2">
    <source>
        <dbReference type="ARBA" id="ARBA00050613"/>
    </source>
</evidence>
<evidence type="ECO:0000256" key="7">
    <source>
        <dbReference type="SAM" id="Coils"/>
    </source>
</evidence>
<evidence type="ECO:0000256" key="3">
    <source>
        <dbReference type="ARBA" id="ARBA00059023"/>
    </source>
</evidence>
<evidence type="ECO:0000259" key="9">
    <source>
        <dbReference type="Pfam" id="PF01370"/>
    </source>
</evidence>
<comment type="pathway">
    <text evidence="4">Amino-acid degradation; L-threonine degradation via oxydo-reductase pathway; glycine from L-threonine: step 1/2.</text>
</comment>
<dbReference type="GeneID" id="68109854"/>
<dbReference type="PANTHER" id="PTHR42687">
    <property type="entry name" value="L-THREONINE 3-DEHYDROGENASE"/>
    <property type="match status" value="1"/>
</dbReference>
<feature type="coiled-coil region" evidence="7">
    <location>
        <begin position="519"/>
        <end position="546"/>
    </location>
</feature>
<dbReference type="EC" id="1.1.1.103" evidence="5"/>
<dbReference type="GO" id="GO:0008743">
    <property type="term" value="F:L-threonine 3-dehydrogenase activity"/>
    <property type="evidence" value="ECO:0007669"/>
    <property type="project" value="UniProtKB-EC"/>
</dbReference>
<dbReference type="EMBL" id="VFQX01000030">
    <property type="protein sequence ID" value="KAF0978121.1"/>
    <property type="molecule type" value="Genomic_DNA"/>
</dbReference>
<comment type="similarity">
    <text evidence="1">Belongs to the NAD(P)-dependent epimerase/dehydratase family.</text>
</comment>
<keyword evidence="11" id="KW-1185">Reference proteome</keyword>
<dbReference type="GO" id="GO:0006567">
    <property type="term" value="P:L-threonine catabolic process"/>
    <property type="evidence" value="ECO:0007669"/>
    <property type="project" value="TreeGrafter"/>
</dbReference>
<dbReference type="FunFam" id="3.40.50.720:FF:000077">
    <property type="entry name" value="L-threonine 3-dehydrogenase, mitochondrial"/>
    <property type="match status" value="1"/>
</dbReference>
<organism evidence="10 11">
    <name type="scientific">Naegleria fowleri</name>
    <name type="common">Brain eating amoeba</name>
    <dbReference type="NCBI Taxonomy" id="5763"/>
    <lineage>
        <taxon>Eukaryota</taxon>
        <taxon>Discoba</taxon>
        <taxon>Heterolobosea</taxon>
        <taxon>Tetramitia</taxon>
        <taxon>Eutetramitia</taxon>
        <taxon>Vahlkampfiidae</taxon>
        <taxon>Naegleria</taxon>
    </lineage>
</organism>
<dbReference type="VEuPathDB" id="AmoebaDB:NF0078420"/>
<dbReference type="VEuPathDB" id="AmoebaDB:FDP41_002636"/>
<feature type="region of interest" description="Disordered" evidence="8">
    <location>
        <begin position="1"/>
        <end position="54"/>
    </location>
</feature>
<dbReference type="Pfam" id="PF01370">
    <property type="entry name" value="Epimerase"/>
    <property type="match status" value="1"/>
</dbReference>
<dbReference type="InterPro" id="IPR036291">
    <property type="entry name" value="NAD(P)-bd_dom_sf"/>
</dbReference>
<reference evidence="10 11" key="1">
    <citation type="journal article" date="2019" name="Sci. Rep.">
        <title>Nanopore sequencing improves the draft genome of the human pathogenic amoeba Naegleria fowleri.</title>
        <authorList>
            <person name="Liechti N."/>
            <person name="Schurch N."/>
            <person name="Bruggmann R."/>
            <person name="Wittwer M."/>
        </authorList>
    </citation>
    <scope>NUCLEOTIDE SEQUENCE [LARGE SCALE GENOMIC DNA]</scope>
    <source>
        <strain evidence="10 11">ATCC 30894</strain>
    </source>
</reference>
<dbReference type="VEuPathDB" id="AmoebaDB:NfTy_057680"/>
<dbReference type="InterPro" id="IPR032675">
    <property type="entry name" value="LRR_dom_sf"/>
</dbReference>
<dbReference type="VEuPathDB" id="AmoebaDB:NF0078430"/>
<dbReference type="SUPFAM" id="SSF52047">
    <property type="entry name" value="RNI-like"/>
    <property type="match status" value="2"/>
</dbReference>
<dbReference type="Gene3D" id="3.40.50.720">
    <property type="entry name" value="NAD(P)-binding Rossmann-like Domain"/>
    <property type="match status" value="1"/>
</dbReference>
<dbReference type="Proteomes" id="UP000444721">
    <property type="component" value="Unassembled WGS sequence"/>
</dbReference>
<feature type="compositionally biased region" description="Basic and acidic residues" evidence="8">
    <location>
        <begin position="23"/>
        <end position="36"/>
    </location>
</feature>
<name>A0A6A5BUN3_NAEFO</name>
<dbReference type="PANTHER" id="PTHR42687:SF1">
    <property type="entry name" value="L-THREONINE 3-DEHYDROGENASE, MITOCHONDRIAL"/>
    <property type="match status" value="1"/>
</dbReference>
<evidence type="ECO:0000256" key="5">
    <source>
        <dbReference type="ARBA" id="ARBA00066604"/>
    </source>
</evidence>
<proteinExistence type="inferred from homology"/>
<feature type="domain" description="NAD-dependent epimerase/dehydratase" evidence="9">
    <location>
        <begin position="671"/>
        <end position="892"/>
    </location>
</feature>
<sequence length="993" mass="113822">MGKRNSRKKSFSALDRQQLQPSEQEKKRKNDNDYRYSIRKKKTKKNDVSKERLGNSRGGRIISYESKSTLKDVVTSANDQDLNCKELSNDSIVVVLSFIPTYLLLRNFRFVNRHFATMAMYAFEKYQVNYQFNVSEKKLYGLSHDDTEHLFTKYRSCKKMTIRSDKNRTFNLQGYTGISGNDFRVFDLPFHKLQNISFLDCLGTCVSIPVELVQSNLANTLVTLKIFTFFSNIPTLLRFKKLQELTARIFYEEEAIPLNFDGVPESIINFKYLKIVDSECWECSDFVKIISRCQQLNTLELQNIADFDMQGRLIAEVIKCINSKIHNLKKLSYLNNGNGITFEEMHTLPSNLKCLKASSSPLTKQDELVNMEHLKNLTHLTLRTQIQREVFPDQLFTLIYSFQNLEKLSLYLSSCSSDLLTKVPRKTLPNLRSLALTFSIQWLLKQHSLSEIVAIFEECVNLEVIKIQDYSSQRTELDWKALRTFTKLKKLEVTCDKLTGWDDANKVLSCLQSLRMTIFQGIDNSLESLSDKIQRLEIDADMQELNVHTLLKRLSTAQALSVFKFSMKEMPTTTDFILTFPQSLEKLQISHLTFTKGKQERLKHMLSRLHHLRSLHILKKITSYTTEMKSSSTLLSKLLLRNSSTRTTTALSSSITRSFSSSFSSQYAPRVLITGSNGQIGVELSAAIRARFGKNSVVTSDVSLPSIESLQRGEPFVFLDVNNKARLEQIVKKEGITHIIHNAAFLSAAAERNPVPALELNTVGLHNVLDVSKNNNCSVFIPSSIAAFGPTTPLDLTPDVTIQRPTTIYGIGKVYAEHMGEYYAYKHGVDFRSLRYPGIISYLSEPGGGTTDWAVFMFYYALKGESYECFVSENTPLPMMYMSDCIRATIKYIFDLTNEDLKKANQRTFNITSFSLTPGMLTRAIQKYIPSFQVTYKPDFRQQIADSWPKAFEDSNARNKWGWKEEYDLDKMTRDMIIHLREKIGCKVEVRGL</sequence>
<dbReference type="OrthoDB" id="16464at2759"/>
<evidence type="ECO:0000313" key="10">
    <source>
        <dbReference type="EMBL" id="KAF0978121.1"/>
    </source>
</evidence>
<dbReference type="AlphaFoldDB" id="A0A6A5BUN3"/>